<dbReference type="EMBL" id="JAODUP010000533">
    <property type="protein sequence ID" value="KAK2147856.1"/>
    <property type="molecule type" value="Genomic_DNA"/>
</dbReference>
<feature type="region of interest" description="Disordered" evidence="2">
    <location>
        <begin position="217"/>
        <end position="246"/>
    </location>
</feature>
<evidence type="ECO:0000256" key="1">
    <source>
        <dbReference type="SAM" id="Coils"/>
    </source>
</evidence>
<dbReference type="CDD" id="cd15517">
    <property type="entry name" value="PHD_TCF19_like"/>
    <property type="match status" value="1"/>
</dbReference>
<feature type="region of interest" description="Disordered" evidence="2">
    <location>
        <begin position="268"/>
        <end position="309"/>
    </location>
</feature>
<dbReference type="AlphaFoldDB" id="A0AAD9J7D4"/>
<gene>
    <name evidence="3" type="ORF">LSH36_534g01068</name>
</gene>
<dbReference type="InterPro" id="IPR013083">
    <property type="entry name" value="Znf_RING/FYVE/PHD"/>
</dbReference>
<evidence type="ECO:0000256" key="2">
    <source>
        <dbReference type="SAM" id="MobiDB-lite"/>
    </source>
</evidence>
<dbReference type="PANTHER" id="PTHR37445">
    <property type="entry name" value="PROTEIN CBG24663"/>
    <property type="match status" value="1"/>
</dbReference>
<keyword evidence="1" id="KW-0175">Coiled coil</keyword>
<evidence type="ECO:0008006" key="5">
    <source>
        <dbReference type="Google" id="ProtNLM"/>
    </source>
</evidence>
<dbReference type="PANTHER" id="PTHR37445:SF3">
    <property type="entry name" value="ZINC FINGER PHD-TYPE DOMAIN-CONTAINING PROTEIN"/>
    <property type="match status" value="1"/>
</dbReference>
<dbReference type="SUPFAM" id="SSF57903">
    <property type="entry name" value="FYVE/PHD zinc finger"/>
    <property type="match status" value="1"/>
</dbReference>
<name>A0AAD9J7D4_9ANNE</name>
<dbReference type="InterPro" id="IPR011011">
    <property type="entry name" value="Znf_FYVE_PHD"/>
</dbReference>
<comment type="caution">
    <text evidence="3">The sequence shown here is derived from an EMBL/GenBank/DDBJ whole genome shotgun (WGS) entry which is preliminary data.</text>
</comment>
<feature type="coiled-coil region" evidence="1">
    <location>
        <begin position="108"/>
        <end position="135"/>
    </location>
</feature>
<keyword evidence="4" id="KW-1185">Reference proteome</keyword>
<sequence length="473" mass="55094">MSTNTVRGQNSTRMNKKARNLRNHWTLVKYGGNRHEARKRSTYMCPDCGIPVTVEEHRIQCEVCTEWFQDKCQGVSNSLYETRVDETNQISWYCNHCRRGAKVMMGNIMRINERQNKMETRLNEIEKKVKKITEEPRSEPKLTKEIEDMIEEKVNEGISSYREREARKTNVIIHNMPESKKETPTERKADDEEYVLGIAKQIHADNIQIKNIIRLGKKTDDPRPTKARNENRELRQEMDRRSKESETNLVIRRGKIIMMEEKKRTYYPKGINRGDTQSTSRKMPFRKAGEGGRHKGQMKTYREDSSGSSLITEESIMINEDEQIETSESINEDNALPETSIMTRSSHKDTNDERRNLTCLYTNSDSLLGKRDLLKLRIEETKPDTLPKNITRSSFNTEKEYALEGYSAYQGKYQKRGFIMYLAKQLQASRVDELIDHPHEEQIWCSVKTEGSKTILIGNIYHSPGSSSENMNT</sequence>
<feature type="region of interest" description="Disordered" evidence="2">
    <location>
        <begin position="325"/>
        <end position="351"/>
    </location>
</feature>
<reference evidence="3" key="1">
    <citation type="journal article" date="2023" name="Mol. Biol. Evol.">
        <title>Third-Generation Sequencing Reveals the Adaptive Role of the Epigenome in Three Deep-Sea Polychaetes.</title>
        <authorList>
            <person name="Perez M."/>
            <person name="Aroh O."/>
            <person name="Sun Y."/>
            <person name="Lan Y."/>
            <person name="Juniper S.K."/>
            <person name="Young C.R."/>
            <person name="Angers B."/>
            <person name="Qian P.Y."/>
        </authorList>
    </citation>
    <scope>NUCLEOTIDE SEQUENCE</scope>
    <source>
        <strain evidence="3">P08H-3</strain>
    </source>
</reference>
<organism evidence="3 4">
    <name type="scientific">Paralvinella palmiformis</name>
    <dbReference type="NCBI Taxonomy" id="53620"/>
    <lineage>
        <taxon>Eukaryota</taxon>
        <taxon>Metazoa</taxon>
        <taxon>Spiralia</taxon>
        <taxon>Lophotrochozoa</taxon>
        <taxon>Annelida</taxon>
        <taxon>Polychaeta</taxon>
        <taxon>Sedentaria</taxon>
        <taxon>Canalipalpata</taxon>
        <taxon>Terebellida</taxon>
        <taxon>Terebelliformia</taxon>
        <taxon>Alvinellidae</taxon>
        <taxon>Paralvinella</taxon>
    </lineage>
</organism>
<proteinExistence type="predicted"/>
<accession>A0AAD9J7D4</accession>
<dbReference type="Proteomes" id="UP001208570">
    <property type="component" value="Unassembled WGS sequence"/>
</dbReference>
<evidence type="ECO:0000313" key="4">
    <source>
        <dbReference type="Proteomes" id="UP001208570"/>
    </source>
</evidence>
<evidence type="ECO:0000313" key="3">
    <source>
        <dbReference type="EMBL" id="KAK2147856.1"/>
    </source>
</evidence>
<protein>
    <recommendedName>
        <fullName evidence="5">PHD-type domain-containing protein</fullName>
    </recommendedName>
</protein>
<dbReference type="Gene3D" id="3.30.40.10">
    <property type="entry name" value="Zinc/RING finger domain, C3HC4 (zinc finger)"/>
    <property type="match status" value="1"/>
</dbReference>